<evidence type="ECO:0000313" key="1">
    <source>
        <dbReference type="EMBL" id="KAI7737749.1"/>
    </source>
</evidence>
<dbReference type="Proteomes" id="UP001206925">
    <property type="component" value="Unassembled WGS sequence"/>
</dbReference>
<organism evidence="1 2">
    <name type="scientific">Ambrosia artemisiifolia</name>
    <name type="common">Common ragweed</name>
    <dbReference type="NCBI Taxonomy" id="4212"/>
    <lineage>
        <taxon>Eukaryota</taxon>
        <taxon>Viridiplantae</taxon>
        <taxon>Streptophyta</taxon>
        <taxon>Embryophyta</taxon>
        <taxon>Tracheophyta</taxon>
        <taxon>Spermatophyta</taxon>
        <taxon>Magnoliopsida</taxon>
        <taxon>eudicotyledons</taxon>
        <taxon>Gunneridae</taxon>
        <taxon>Pentapetalae</taxon>
        <taxon>asterids</taxon>
        <taxon>campanulids</taxon>
        <taxon>Asterales</taxon>
        <taxon>Asteraceae</taxon>
        <taxon>Asteroideae</taxon>
        <taxon>Heliantheae alliance</taxon>
        <taxon>Heliantheae</taxon>
        <taxon>Ambrosia</taxon>
    </lineage>
</organism>
<sequence>MATELLSNTSRLISLKPTKLSTDRPNGSYYSSRTSSCMLFSDRVVNRGCCLRNGVKHVSALVKESCVGSMEKGYGFGLNRVWDDLVKKNDDKVCEVGLIY</sequence>
<evidence type="ECO:0000313" key="2">
    <source>
        <dbReference type="Proteomes" id="UP001206925"/>
    </source>
</evidence>
<proteinExistence type="predicted"/>
<name>A0AAD5CBV0_AMBAR</name>
<comment type="caution">
    <text evidence="1">The sequence shown here is derived from an EMBL/GenBank/DDBJ whole genome shotgun (WGS) entry which is preliminary data.</text>
</comment>
<protein>
    <submittedName>
        <fullName evidence="1">Uncharacterized protein</fullName>
    </submittedName>
</protein>
<accession>A0AAD5CBV0</accession>
<keyword evidence="2" id="KW-1185">Reference proteome</keyword>
<reference evidence="1" key="1">
    <citation type="submission" date="2022-06" db="EMBL/GenBank/DDBJ databases">
        <title>Uncovering the hologenomic basis of an extraordinary plant invasion.</title>
        <authorList>
            <person name="Bieker V.C."/>
            <person name="Martin M.D."/>
            <person name="Gilbert T."/>
            <person name="Hodgins K."/>
            <person name="Battlay P."/>
            <person name="Petersen B."/>
            <person name="Wilson J."/>
        </authorList>
    </citation>
    <scope>NUCLEOTIDE SEQUENCE</scope>
    <source>
        <strain evidence="1">AA19_3_7</strain>
        <tissue evidence="1">Leaf</tissue>
    </source>
</reference>
<dbReference type="AlphaFoldDB" id="A0AAD5CBV0"/>
<dbReference type="EMBL" id="JAMZMK010008962">
    <property type="protein sequence ID" value="KAI7737749.1"/>
    <property type="molecule type" value="Genomic_DNA"/>
</dbReference>
<gene>
    <name evidence="1" type="ORF">M8C21_005882</name>
</gene>